<dbReference type="PANTHER" id="PTHR23359">
    <property type="entry name" value="NUCLEOTIDE KINASE"/>
    <property type="match status" value="1"/>
</dbReference>
<dbReference type="Pfam" id="PF00406">
    <property type="entry name" value="ADK"/>
    <property type="match status" value="1"/>
</dbReference>
<sequence>MSYYPDKSGGDIEKKLIVPRIEISGYGAFILTGPSSCGKGEVAKSLCKLLSIPEERWLSMGSILRYAYERAYASPEFMRTLSERYQIGNSTRLLESIDASDEVVAKVTSQQENLTQFLRRRRQDASGESAWQSVSSLEWLEYCTVHGLLVPNRWTQSLIEAHLDLLALTTERPFIIDGYPRTKAAAKHLLDVFQRDGIPIFKVLHLSISKQEMLQRAEKRQRVDDNFSALLKRYEFYIESVQPSVDYLKERLGSEKIALIDAHQPDYDEIDGVKTLNLTRSINNVVHSSLVSIGLSRILSDALMASRS</sequence>
<evidence type="ECO:0000256" key="3">
    <source>
        <dbReference type="ARBA" id="ARBA00022741"/>
    </source>
</evidence>
<dbReference type="GO" id="GO:0005524">
    <property type="term" value="F:ATP binding"/>
    <property type="evidence" value="ECO:0007669"/>
    <property type="project" value="InterPro"/>
</dbReference>
<reference evidence="5 6" key="2">
    <citation type="journal article" date="2016" name="Appl. Microbiol. Biotechnol.">
        <title>Mutations improving production and secretion of extracellular lipase by Burkholderia glumae PG1.</title>
        <authorList>
            <person name="Knapp A."/>
            <person name="Voget S."/>
            <person name="Gao R."/>
            <person name="Zaburannyi N."/>
            <person name="Krysciak D."/>
            <person name="Breuer M."/>
            <person name="Hauer B."/>
            <person name="Streit W.R."/>
            <person name="Muller R."/>
            <person name="Daniel R."/>
            <person name="Jaeger K.E."/>
        </authorList>
    </citation>
    <scope>NUCLEOTIDE SEQUENCE [LARGE SCALE GENOMIC DNA]</scope>
    <source>
        <strain evidence="5 6">PG1</strain>
    </source>
</reference>
<keyword evidence="4 5" id="KW-0418">Kinase</keyword>
<keyword evidence="2" id="KW-0545">Nucleotide biosynthesis</keyword>
<dbReference type="SUPFAM" id="SSF52540">
    <property type="entry name" value="P-loop containing nucleoside triphosphate hydrolases"/>
    <property type="match status" value="1"/>
</dbReference>
<keyword evidence="1 5" id="KW-0808">Transferase</keyword>
<proteinExistence type="predicted"/>
<dbReference type="InterPro" id="IPR027417">
    <property type="entry name" value="P-loop_NTPase"/>
</dbReference>
<name>A0A0B6S2P3_BURPL</name>
<accession>A0A0B6S2P3</accession>
<dbReference type="RefSeq" id="WP_080937445.1">
    <property type="nucleotide sequence ID" value="NZ_CP002581.1"/>
</dbReference>
<dbReference type="EC" id="2.7.4.3" evidence="5"/>
<dbReference type="Gene3D" id="3.40.50.300">
    <property type="entry name" value="P-loop containing nucleotide triphosphate hydrolases"/>
    <property type="match status" value="1"/>
</dbReference>
<keyword evidence="6" id="KW-1185">Reference proteome</keyword>
<gene>
    <name evidence="5" type="primary">adk</name>
    <name evidence="5" type="ORF">BGL_2c18570</name>
</gene>
<dbReference type="AlphaFoldDB" id="A0A0B6S2P3"/>
<evidence type="ECO:0000313" key="5">
    <source>
        <dbReference type="EMBL" id="AJK49923.1"/>
    </source>
</evidence>
<reference evidence="6" key="1">
    <citation type="submission" date="2011-03" db="EMBL/GenBank/DDBJ databases">
        <authorList>
            <person name="Voget S."/>
            <person name="Streit W.R."/>
            <person name="Jaeger K.E."/>
            <person name="Daniel R."/>
        </authorList>
    </citation>
    <scope>NUCLEOTIDE SEQUENCE [LARGE SCALE GENOMIC DNA]</scope>
    <source>
        <strain evidence="6">PG1</strain>
    </source>
</reference>
<protein>
    <submittedName>
        <fullName evidence="5">Adenylate kinase Adk</fullName>
        <ecNumber evidence="5">2.7.4.3</ecNumber>
    </submittedName>
</protein>
<evidence type="ECO:0000256" key="2">
    <source>
        <dbReference type="ARBA" id="ARBA00022727"/>
    </source>
</evidence>
<organism evidence="5 6">
    <name type="scientific">Burkholderia plantarii</name>
    <dbReference type="NCBI Taxonomy" id="41899"/>
    <lineage>
        <taxon>Bacteria</taxon>
        <taxon>Pseudomonadati</taxon>
        <taxon>Pseudomonadota</taxon>
        <taxon>Betaproteobacteria</taxon>
        <taxon>Burkholderiales</taxon>
        <taxon>Burkholderiaceae</taxon>
        <taxon>Burkholderia</taxon>
    </lineage>
</organism>
<dbReference type="Proteomes" id="UP000031838">
    <property type="component" value="Chromosome 2"/>
</dbReference>
<evidence type="ECO:0000256" key="1">
    <source>
        <dbReference type="ARBA" id="ARBA00022679"/>
    </source>
</evidence>
<keyword evidence="3" id="KW-0547">Nucleotide-binding</keyword>
<dbReference type="InterPro" id="IPR000850">
    <property type="entry name" value="Adenylat/UMP-CMP_kin"/>
</dbReference>
<dbReference type="KEGG" id="bgp:BGL_2c18570"/>
<dbReference type="GO" id="GO:0004017">
    <property type="term" value="F:AMP kinase activity"/>
    <property type="evidence" value="ECO:0007669"/>
    <property type="project" value="UniProtKB-EC"/>
</dbReference>
<dbReference type="EMBL" id="CP002581">
    <property type="protein sequence ID" value="AJK49923.1"/>
    <property type="molecule type" value="Genomic_DNA"/>
</dbReference>
<evidence type="ECO:0000256" key="4">
    <source>
        <dbReference type="ARBA" id="ARBA00022777"/>
    </source>
</evidence>
<evidence type="ECO:0000313" key="6">
    <source>
        <dbReference type="Proteomes" id="UP000031838"/>
    </source>
</evidence>
<dbReference type="HOGENOM" id="CLU_939655_0_0_4"/>